<feature type="region of interest" description="Disordered" evidence="1">
    <location>
        <begin position="58"/>
        <end position="81"/>
    </location>
</feature>
<comment type="caution">
    <text evidence="2">The sequence shown here is derived from an EMBL/GenBank/DDBJ whole genome shotgun (WGS) entry which is preliminary data.</text>
</comment>
<protein>
    <submittedName>
        <fullName evidence="2">Uncharacterized protein</fullName>
    </submittedName>
</protein>
<reference evidence="2" key="1">
    <citation type="journal article" date="2023" name="PLoS Negl. Trop. Dis.">
        <title>A genome sequence for Biomphalaria pfeifferi, the major vector snail for the human-infecting parasite Schistosoma mansoni.</title>
        <authorList>
            <person name="Bu L."/>
            <person name="Lu L."/>
            <person name="Laidemitt M.R."/>
            <person name="Zhang S.M."/>
            <person name="Mutuku M."/>
            <person name="Mkoji G."/>
            <person name="Steinauer M."/>
            <person name="Loker E.S."/>
        </authorList>
    </citation>
    <scope>NUCLEOTIDE SEQUENCE</scope>
    <source>
        <strain evidence="2">KasaAsao</strain>
    </source>
</reference>
<dbReference type="Proteomes" id="UP001233172">
    <property type="component" value="Unassembled WGS sequence"/>
</dbReference>
<feature type="non-terminal residue" evidence="2">
    <location>
        <position position="1"/>
    </location>
</feature>
<evidence type="ECO:0000256" key="1">
    <source>
        <dbReference type="SAM" id="MobiDB-lite"/>
    </source>
</evidence>
<evidence type="ECO:0000313" key="2">
    <source>
        <dbReference type="EMBL" id="KAK0067880.1"/>
    </source>
</evidence>
<keyword evidence="3" id="KW-1185">Reference proteome</keyword>
<organism evidence="2 3">
    <name type="scientific">Biomphalaria pfeifferi</name>
    <name type="common">Bloodfluke planorb</name>
    <name type="synonym">Freshwater snail</name>
    <dbReference type="NCBI Taxonomy" id="112525"/>
    <lineage>
        <taxon>Eukaryota</taxon>
        <taxon>Metazoa</taxon>
        <taxon>Spiralia</taxon>
        <taxon>Lophotrochozoa</taxon>
        <taxon>Mollusca</taxon>
        <taxon>Gastropoda</taxon>
        <taxon>Heterobranchia</taxon>
        <taxon>Euthyneura</taxon>
        <taxon>Panpulmonata</taxon>
        <taxon>Hygrophila</taxon>
        <taxon>Lymnaeoidea</taxon>
        <taxon>Planorbidae</taxon>
        <taxon>Biomphalaria</taxon>
    </lineage>
</organism>
<feature type="non-terminal residue" evidence="2">
    <location>
        <position position="81"/>
    </location>
</feature>
<evidence type="ECO:0000313" key="3">
    <source>
        <dbReference type="Proteomes" id="UP001233172"/>
    </source>
</evidence>
<reference evidence="2" key="2">
    <citation type="submission" date="2023-04" db="EMBL/GenBank/DDBJ databases">
        <authorList>
            <person name="Bu L."/>
            <person name="Lu L."/>
            <person name="Laidemitt M.R."/>
            <person name="Zhang S.M."/>
            <person name="Mutuku M."/>
            <person name="Mkoji G."/>
            <person name="Steinauer M."/>
            <person name="Loker E.S."/>
        </authorList>
    </citation>
    <scope>NUCLEOTIDE SEQUENCE</scope>
    <source>
        <strain evidence="2">KasaAsao</strain>
        <tissue evidence="2">Whole Snail</tissue>
    </source>
</reference>
<accession>A0AAD8FKP3</accession>
<sequence>IAPQPYLHQSAEDEQELVETRLQRSRFISTHQVKISSKRKSERSESLSHLEVRAIKRSLFQTEGMDPAHKPTKKSYSSSSE</sequence>
<gene>
    <name evidence="2" type="ORF">Bpfe_002721</name>
</gene>
<proteinExistence type="predicted"/>
<name>A0AAD8FKP3_BIOPF</name>
<dbReference type="EMBL" id="JASAOG010000006">
    <property type="protein sequence ID" value="KAK0067880.1"/>
    <property type="molecule type" value="Genomic_DNA"/>
</dbReference>
<dbReference type="AlphaFoldDB" id="A0AAD8FKP3"/>